<dbReference type="EMBL" id="SMBU01000020">
    <property type="protein sequence ID" value="TCU93117.1"/>
    <property type="molecule type" value="Genomic_DNA"/>
</dbReference>
<dbReference type="OrthoDB" id="3818852at2"/>
<dbReference type="Gene3D" id="3.40.50.150">
    <property type="entry name" value="Vaccinia Virus protein VP39"/>
    <property type="match status" value="1"/>
</dbReference>
<keyword evidence="2" id="KW-1185">Reference proteome</keyword>
<comment type="caution">
    <text evidence="1">The sequence shown here is derived from an EMBL/GenBank/DDBJ whole genome shotgun (WGS) entry which is preliminary data.</text>
</comment>
<proteinExistence type="predicted"/>
<keyword evidence="1" id="KW-0489">Methyltransferase</keyword>
<accession>A0A4R3UR30</accession>
<sequence>MFTMSEDCARMPTAPDGGRHRLGCPAHSYVSALVLVRTALCVMPPESPAVHTDPTAELALRTATSRSEDDPVAPFCALPTSSPTPVLMPQAPNGRPPHDLPEDVTARFYDAVAARYDAQVDRRTDNLQVRLSFCERVASIAGPGGLILDFGCGTGIDAAWYAARGHRVVAYDISPAMVDVLRERCKSEIESGRVTPTAGPLAAMTNALEEAGQVAAIAANFAVLNHVRELKPLLQILASHLASGGALVACVLNPFYRRDMLQAWWWRNALRSFGKGAIQMSSNVTTYRHFVGAMRRAAGPEFVLEDVCAAGGSKLLGTLDSNFLFVVLRRLS</sequence>
<dbReference type="SUPFAM" id="SSF53335">
    <property type="entry name" value="S-adenosyl-L-methionine-dependent methyltransferases"/>
    <property type="match status" value="1"/>
</dbReference>
<dbReference type="Proteomes" id="UP000295110">
    <property type="component" value="Unassembled WGS sequence"/>
</dbReference>
<organism evidence="1 2">
    <name type="scientific">Roseateles saccharophilus</name>
    <name type="common">Pseudomonas saccharophila</name>
    <dbReference type="NCBI Taxonomy" id="304"/>
    <lineage>
        <taxon>Bacteria</taxon>
        <taxon>Pseudomonadati</taxon>
        <taxon>Pseudomonadota</taxon>
        <taxon>Betaproteobacteria</taxon>
        <taxon>Burkholderiales</taxon>
        <taxon>Sphaerotilaceae</taxon>
        <taxon>Roseateles</taxon>
    </lineage>
</organism>
<reference evidence="1 2" key="1">
    <citation type="submission" date="2019-03" db="EMBL/GenBank/DDBJ databases">
        <title>Genomic Encyclopedia of Type Strains, Phase IV (KMG-IV): sequencing the most valuable type-strain genomes for metagenomic binning, comparative biology and taxonomic classification.</title>
        <authorList>
            <person name="Goeker M."/>
        </authorList>
    </citation>
    <scope>NUCLEOTIDE SEQUENCE [LARGE SCALE GENOMIC DNA]</scope>
    <source>
        <strain evidence="1 2">DSM 654</strain>
    </source>
</reference>
<dbReference type="GO" id="GO:0008168">
    <property type="term" value="F:methyltransferase activity"/>
    <property type="evidence" value="ECO:0007669"/>
    <property type="project" value="UniProtKB-KW"/>
</dbReference>
<dbReference type="PANTHER" id="PTHR43861">
    <property type="entry name" value="TRANS-ACONITATE 2-METHYLTRANSFERASE-RELATED"/>
    <property type="match status" value="1"/>
</dbReference>
<dbReference type="CDD" id="cd02440">
    <property type="entry name" value="AdoMet_MTases"/>
    <property type="match status" value="1"/>
</dbReference>
<dbReference type="AlphaFoldDB" id="A0A4R3UR30"/>
<protein>
    <submittedName>
        <fullName evidence="1">Methyltransferase family protein</fullName>
    </submittedName>
</protein>
<name>A0A4R3UR30_ROSSA</name>
<keyword evidence="1" id="KW-0808">Transferase</keyword>
<gene>
    <name evidence="1" type="ORF">EV671_102078</name>
</gene>
<dbReference type="GO" id="GO:0032259">
    <property type="term" value="P:methylation"/>
    <property type="evidence" value="ECO:0007669"/>
    <property type="project" value="UniProtKB-KW"/>
</dbReference>
<dbReference type="Pfam" id="PF13489">
    <property type="entry name" value="Methyltransf_23"/>
    <property type="match status" value="1"/>
</dbReference>
<evidence type="ECO:0000313" key="1">
    <source>
        <dbReference type="EMBL" id="TCU93117.1"/>
    </source>
</evidence>
<dbReference type="InterPro" id="IPR029063">
    <property type="entry name" value="SAM-dependent_MTases_sf"/>
</dbReference>
<evidence type="ECO:0000313" key="2">
    <source>
        <dbReference type="Proteomes" id="UP000295110"/>
    </source>
</evidence>